<evidence type="ECO:0008006" key="4">
    <source>
        <dbReference type="Google" id="ProtNLM"/>
    </source>
</evidence>
<dbReference type="InterPro" id="IPR036246">
    <property type="entry name" value="Cyt_c_oxidase_su2a_ba3"/>
</dbReference>
<dbReference type="AlphaFoldDB" id="A0A1G8SZ17"/>
<accession>A0A1G8SZ17</accession>
<dbReference type="SUPFAM" id="SSF81473">
    <property type="entry name" value="Bacterial ba3 type cytochrome c oxidase subunit IIa"/>
    <property type="match status" value="1"/>
</dbReference>
<gene>
    <name evidence="2" type="ORF">SAMN04490247_1606</name>
</gene>
<dbReference type="Proteomes" id="UP000199225">
    <property type="component" value="Unassembled WGS sequence"/>
</dbReference>
<dbReference type="OrthoDB" id="2418411at2"/>
<evidence type="ECO:0000313" key="3">
    <source>
        <dbReference type="Proteomes" id="UP000199225"/>
    </source>
</evidence>
<proteinExistence type="predicted"/>
<organism evidence="2 3">
    <name type="scientific">Salimicrobium halophilum</name>
    <dbReference type="NCBI Taxonomy" id="86666"/>
    <lineage>
        <taxon>Bacteria</taxon>
        <taxon>Bacillati</taxon>
        <taxon>Bacillota</taxon>
        <taxon>Bacilli</taxon>
        <taxon>Bacillales</taxon>
        <taxon>Bacillaceae</taxon>
        <taxon>Salimicrobium</taxon>
    </lineage>
</organism>
<dbReference type="RefSeq" id="WP_093193355.1">
    <property type="nucleotide sequence ID" value="NZ_FNEV01000004.1"/>
</dbReference>
<keyword evidence="1" id="KW-0812">Transmembrane</keyword>
<keyword evidence="1" id="KW-1133">Transmembrane helix</keyword>
<dbReference type="STRING" id="86666.SAMN04490247_1606"/>
<name>A0A1G8SZ17_9BACI</name>
<protein>
    <recommendedName>
        <fullName evidence="4">Cytochrome c oxidase subunit IIa family protein</fullName>
    </recommendedName>
</protein>
<reference evidence="3" key="1">
    <citation type="submission" date="2016-10" db="EMBL/GenBank/DDBJ databases">
        <authorList>
            <person name="Varghese N."/>
            <person name="Submissions S."/>
        </authorList>
    </citation>
    <scope>NUCLEOTIDE SEQUENCE [LARGE SCALE GENOMIC DNA]</scope>
    <source>
        <strain evidence="3">DSM 4771</strain>
    </source>
</reference>
<dbReference type="EMBL" id="FNEV01000004">
    <property type="protein sequence ID" value="SDJ34448.1"/>
    <property type="molecule type" value="Genomic_DNA"/>
</dbReference>
<evidence type="ECO:0000256" key="1">
    <source>
        <dbReference type="SAM" id="Phobius"/>
    </source>
</evidence>
<keyword evidence="3" id="KW-1185">Reference proteome</keyword>
<keyword evidence="1" id="KW-0472">Membrane</keyword>
<evidence type="ECO:0000313" key="2">
    <source>
        <dbReference type="EMBL" id="SDJ34448.1"/>
    </source>
</evidence>
<sequence length="36" mass="4000">MKKDPSLKGTLISVFVVGFIIVAMWVGVYALYIARL</sequence>
<feature type="transmembrane region" description="Helical" evidence="1">
    <location>
        <begin position="12"/>
        <end position="34"/>
    </location>
</feature>